<protein>
    <recommendedName>
        <fullName evidence="3">Reverse transcriptase domain-containing protein</fullName>
    </recommendedName>
</protein>
<dbReference type="AlphaFoldDB" id="A0A8T0RXM3"/>
<dbReference type="Proteomes" id="UP000823388">
    <property type="component" value="Chromosome 5N"/>
</dbReference>
<comment type="caution">
    <text evidence="1">The sequence shown here is derived from an EMBL/GenBank/DDBJ whole genome shotgun (WGS) entry which is preliminary data.</text>
</comment>
<dbReference type="EMBL" id="CM029046">
    <property type="protein sequence ID" value="KAG2590697.1"/>
    <property type="molecule type" value="Genomic_DNA"/>
</dbReference>
<evidence type="ECO:0008006" key="3">
    <source>
        <dbReference type="Google" id="ProtNLM"/>
    </source>
</evidence>
<name>A0A8T0RXM3_PANVG</name>
<accession>A0A8T0RXM3</accession>
<proteinExistence type="predicted"/>
<evidence type="ECO:0000313" key="1">
    <source>
        <dbReference type="EMBL" id="KAG2590697.1"/>
    </source>
</evidence>
<evidence type="ECO:0000313" key="2">
    <source>
        <dbReference type="Proteomes" id="UP000823388"/>
    </source>
</evidence>
<dbReference type="PANTHER" id="PTHR46238:SF11">
    <property type="entry name" value="AGAMOUS-LIKE MADS-BOX PROTEIN AGL16"/>
    <property type="match status" value="1"/>
</dbReference>
<keyword evidence="2" id="KW-1185">Reference proteome</keyword>
<gene>
    <name evidence="1" type="ORF">PVAP13_5NG425340</name>
</gene>
<organism evidence="1 2">
    <name type="scientific">Panicum virgatum</name>
    <name type="common">Blackwell switchgrass</name>
    <dbReference type="NCBI Taxonomy" id="38727"/>
    <lineage>
        <taxon>Eukaryota</taxon>
        <taxon>Viridiplantae</taxon>
        <taxon>Streptophyta</taxon>
        <taxon>Embryophyta</taxon>
        <taxon>Tracheophyta</taxon>
        <taxon>Spermatophyta</taxon>
        <taxon>Magnoliopsida</taxon>
        <taxon>Liliopsida</taxon>
        <taxon>Poales</taxon>
        <taxon>Poaceae</taxon>
        <taxon>PACMAD clade</taxon>
        <taxon>Panicoideae</taxon>
        <taxon>Panicodae</taxon>
        <taxon>Paniceae</taxon>
        <taxon>Panicinae</taxon>
        <taxon>Panicum</taxon>
        <taxon>Panicum sect. Hiantes</taxon>
    </lineage>
</organism>
<sequence>MFHMRLNNSYIISFTHTHTHTHTPSVPNILLIVFALVMDEVTRDIQGEIPWCMLFANDVVLVDESRAWVNRKLELWRRTLESKWFRLSRTKTEYMMCDFSATRHDGRDVSLDGQVVVQKDTFRYLGSVLQKDGDIDEDVRHRISAGWLKWRQASGILCDKRVPQKLKGKFYMTAIRPAMLYGAECWPTKRRHVQQLSVAEMRILWWFCGHTRRDRVWNEVIRDRVGVAPIEEKLTQHRLRWFGHVQRRPPEAPVRNGVLERVDNVKSGRGRPKLTWDESVKRDLKNWNIFKEIALDRSACRLAINVLEL</sequence>
<reference evidence="1" key="1">
    <citation type="submission" date="2020-05" db="EMBL/GenBank/DDBJ databases">
        <title>WGS assembly of Panicum virgatum.</title>
        <authorList>
            <person name="Lovell J.T."/>
            <person name="Jenkins J."/>
            <person name="Shu S."/>
            <person name="Juenger T.E."/>
            <person name="Schmutz J."/>
        </authorList>
    </citation>
    <scope>NUCLEOTIDE SEQUENCE</scope>
    <source>
        <strain evidence="1">AP13</strain>
    </source>
</reference>
<dbReference type="PANTHER" id="PTHR46238">
    <property type="entry name" value="REVERSE TRANSCRIPTASE DOMAIN-CONTAINING PROTEIN"/>
    <property type="match status" value="1"/>
</dbReference>